<dbReference type="EMBL" id="LPXO01000030">
    <property type="protein sequence ID" value="KUF08658.1"/>
    <property type="molecule type" value="Genomic_DNA"/>
</dbReference>
<dbReference type="RefSeq" id="WP_058864319.1">
    <property type="nucleotide sequence ID" value="NZ_LPXO01000030.1"/>
</dbReference>
<evidence type="ECO:0000256" key="1">
    <source>
        <dbReference type="ARBA" id="ARBA00004442"/>
    </source>
</evidence>
<dbReference type="Proteomes" id="UP000054396">
    <property type="component" value="Unassembled WGS sequence"/>
</dbReference>
<keyword evidence="3" id="KW-0813">Transport</keyword>
<name>A0A0W7WDP6_9RHOB</name>
<evidence type="ECO:0000313" key="12">
    <source>
        <dbReference type="Proteomes" id="UP000054396"/>
    </source>
</evidence>
<accession>A0A0W7WDP6</accession>
<gene>
    <name evidence="11" type="ORF">AVJ23_21635</name>
</gene>
<keyword evidence="7" id="KW-0472">Membrane</keyword>
<dbReference type="Gene3D" id="3.10.20.310">
    <property type="entry name" value="membrane protein fhac"/>
    <property type="match status" value="1"/>
</dbReference>
<dbReference type="PROSITE" id="PS51779">
    <property type="entry name" value="POTRA"/>
    <property type="match status" value="1"/>
</dbReference>
<protein>
    <recommendedName>
        <fullName evidence="10">POTRA domain-containing protein</fullName>
    </recommendedName>
</protein>
<dbReference type="PANTHER" id="PTHR34597:SF6">
    <property type="entry name" value="BLR6126 PROTEIN"/>
    <property type="match status" value="1"/>
</dbReference>
<feature type="domain" description="POTRA" evidence="10">
    <location>
        <begin position="64"/>
        <end position="140"/>
    </location>
</feature>
<dbReference type="InterPro" id="IPR034746">
    <property type="entry name" value="POTRA"/>
</dbReference>
<evidence type="ECO:0000256" key="5">
    <source>
        <dbReference type="ARBA" id="ARBA00022692"/>
    </source>
</evidence>
<evidence type="ECO:0000256" key="4">
    <source>
        <dbReference type="ARBA" id="ARBA00022452"/>
    </source>
</evidence>
<evidence type="ECO:0000256" key="8">
    <source>
        <dbReference type="ARBA" id="ARBA00023237"/>
    </source>
</evidence>
<dbReference type="PANTHER" id="PTHR34597">
    <property type="entry name" value="SLR1661 PROTEIN"/>
    <property type="match status" value="1"/>
</dbReference>
<dbReference type="InterPro" id="IPR005565">
    <property type="entry name" value="Hemolysn_activator_HlyB_C"/>
</dbReference>
<dbReference type="GO" id="GO:0098046">
    <property type="term" value="C:type V protein secretion system complex"/>
    <property type="evidence" value="ECO:0007669"/>
    <property type="project" value="TreeGrafter"/>
</dbReference>
<dbReference type="InterPro" id="IPR013686">
    <property type="entry name" value="Polypept-transport_assoc_ShlB"/>
</dbReference>
<evidence type="ECO:0000256" key="7">
    <source>
        <dbReference type="ARBA" id="ARBA00023136"/>
    </source>
</evidence>
<feature type="chain" id="PRO_5006936197" description="POTRA domain-containing protein" evidence="9">
    <location>
        <begin position="23"/>
        <end position="559"/>
    </location>
</feature>
<comment type="subcellular location">
    <subcellularLocation>
        <location evidence="1">Cell outer membrane</location>
    </subcellularLocation>
</comment>
<keyword evidence="12" id="KW-1185">Reference proteome</keyword>
<keyword evidence="6" id="KW-0653">Protein transport</keyword>
<dbReference type="GO" id="GO:0009279">
    <property type="term" value="C:cell outer membrane"/>
    <property type="evidence" value="ECO:0007669"/>
    <property type="project" value="UniProtKB-SubCell"/>
</dbReference>
<sequence>MRFRDLSLVGLTASLFALPSFAQDEFEQLDDRFEEERPVLSAPGTVLPRFDPVSPPPAAASITFRLNRVVVEGRTAVSEDVIDDAYASLVGTEVSVAQIFGIANEITRIYGDEGYPLSRAVIPAQEIDDRGILQVVIVEGFADSVVVSGPAEGNPVIAAYADAIAAERPLTTATLERYLLLGDDLPGIEVSSVLQRSETTPSATDILLTSRATDSTDFSLSLDNFGTEAVGPYQLTFSSTVQNLLHRNSATSLQLVLAHPSEELAYGSIEHSFVVGTEGTEISLGGRFSTSEPGIDALTAIDLSSEARTWFLGVDHPFIRSRNRNLIGYATFEGRDSETDSIGGLLTQDSIRSLRFGFNYDTALESGAILVAMVEASLGISGLGANGNSDPLNSRADGRVDYRKLTFDLSYRHPLNGLLGDDAPWTFAVATTGQLTGQPLLASEECSFGGGQFGRGFDPSTISGDQCLGLDLELSRSVDAGAALDSLQVYGFADYGAVRNLDSGAPSGWANVASAGFGADFGFSDALSGSLEVGVPLRNSTTLDLDRTPRATFSVSWDF</sequence>
<proteinExistence type="inferred from homology"/>
<keyword evidence="9" id="KW-0732">Signal</keyword>
<evidence type="ECO:0000256" key="6">
    <source>
        <dbReference type="ARBA" id="ARBA00022927"/>
    </source>
</evidence>
<comment type="similarity">
    <text evidence="2">Belongs to the TPS (TC 1.B.20) family.</text>
</comment>
<evidence type="ECO:0000256" key="2">
    <source>
        <dbReference type="ARBA" id="ARBA00009055"/>
    </source>
</evidence>
<dbReference type="STRING" id="1685382.AVJ23_21635"/>
<evidence type="ECO:0000256" key="3">
    <source>
        <dbReference type="ARBA" id="ARBA00022448"/>
    </source>
</evidence>
<organism evidence="11 12">
    <name type="scientific">Pseudoponticoccus marisrubri</name>
    <dbReference type="NCBI Taxonomy" id="1685382"/>
    <lineage>
        <taxon>Bacteria</taxon>
        <taxon>Pseudomonadati</taxon>
        <taxon>Pseudomonadota</taxon>
        <taxon>Alphaproteobacteria</taxon>
        <taxon>Rhodobacterales</taxon>
        <taxon>Roseobacteraceae</taxon>
        <taxon>Pseudoponticoccus</taxon>
    </lineage>
</organism>
<dbReference type="GO" id="GO:0046819">
    <property type="term" value="P:protein secretion by the type V secretion system"/>
    <property type="evidence" value="ECO:0007669"/>
    <property type="project" value="TreeGrafter"/>
</dbReference>
<evidence type="ECO:0000313" key="11">
    <source>
        <dbReference type="EMBL" id="KUF08658.1"/>
    </source>
</evidence>
<evidence type="ECO:0000256" key="9">
    <source>
        <dbReference type="SAM" id="SignalP"/>
    </source>
</evidence>
<dbReference type="InterPro" id="IPR051544">
    <property type="entry name" value="TPS_OM_transporter"/>
</dbReference>
<keyword evidence="8" id="KW-0998">Cell outer membrane</keyword>
<dbReference type="GO" id="GO:0008320">
    <property type="term" value="F:protein transmembrane transporter activity"/>
    <property type="evidence" value="ECO:0007669"/>
    <property type="project" value="TreeGrafter"/>
</dbReference>
<comment type="caution">
    <text evidence="11">The sequence shown here is derived from an EMBL/GenBank/DDBJ whole genome shotgun (WGS) entry which is preliminary data.</text>
</comment>
<dbReference type="AlphaFoldDB" id="A0A0W7WDP6"/>
<keyword evidence="4" id="KW-1134">Transmembrane beta strand</keyword>
<keyword evidence="5" id="KW-0812">Transmembrane</keyword>
<dbReference type="OrthoDB" id="7439045at2"/>
<reference evidence="11 12" key="1">
    <citation type="submission" date="2015-12" db="EMBL/GenBank/DDBJ databases">
        <authorList>
            <person name="Shamseldin A."/>
            <person name="Moawad H."/>
            <person name="Abd El-Rahim W.M."/>
            <person name="Sadowsky M.J."/>
        </authorList>
    </citation>
    <scope>NUCLEOTIDE SEQUENCE [LARGE SCALE GENOMIC DNA]</scope>
    <source>
        <strain evidence="11 12">SJ5A-1</strain>
    </source>
</reference>
<dbReference type="Gene3D" id="2.40.160.50">
    <property type="entry name" value="membrane protein fhac: a member of the omp85/tpsb transporter family"/>
    <property type="match status" value="1"/>
</dbReference>
<evidence type="ECO:0000259" key="10">
    <source>
        <dbReference type="PROSITE" id="PS51779"/>
    </source>
</evidence>
<dbReference type="Pfam" id="PF03865">
    <property type="entry name" value="ShlB"/>
    <property type="match status" value="1"/>
</dbReference>
<dbReference type="Pfam" id="PF08479">
    <property type="entry name" value="POTRA_2"/>
    <property type="match status" value="1"/>
</dbReference>
<feature type="signal peptide" evidence="9">
    <location>
        <begin position="1"/>
        <end position="22"/>
    </location>
</feature>